<dbReference type="InterPro" id="IPR023198">
    <property type="entry name" value="PGP-like_dom2"/>
</dbReference>
<dbReference type="GO" id="GO:0003824">
    <property type="term" value="F:catalytic activity"/>
    <property type="evidence" value="ECO:0007669"/>
    <property type="project" value="UniProtKB-ARBA"/>
</dbReference>
<dbReference type="PANTHER" id="PTHR46193:SF18">
    <property type="entry name" value="HEXITOL PHOSPHATASE B"/>
    <property type="match status" value="1"/>
</dbReference>
<dbReference type="InterPro" id="IPR051600">
    <property type="entry name" value="Beta-PGM-like"/>
</dbReference>
<dbReference type="SFLD" id="SFLDS00003">
    <property type="entry name" value="Haloacid_Dehalogenase"/>
    <property type="match status" value="1"/>
</dbReference>
<comment type="similarity">
    <text evidence="2">Belongs to the HAD-like hydrolase superfamily. CbbY/CbbZ/Gph/YieH family.</text>
</comment>
<reference evidence="7" key="1">
    <citation type="submission" date="2017-09" db="EMBL/GenBank/DDBJ databases">
        <title>FDA dAtabase for Regulatory Grade micrObial Sequences (FDA-ARGOS): Supporting development and validation of Infectious Disease Dx tests.</title>
        <authorList>
            <person name="Minogue T."/>
            <person name="Wolcott M."/>
            <person name="Wasieloski L."/>
            <person name="Aguilar W."/>
            <person name="Moore D."/>
            <person name="Tallon L."/>
            <person name="Sadzewicz L."/>
            <person name="Ott S."/>
            <person name="Zhao X."/>
            <person name="Nagaraj S."/>
            <person name="Vavikolanu K."/>
            <person name="Aluvathingal J."/>
            <person name="Nadendla S."/>
            <person name="Sichtig H."/>
        </authorList>
    </citation>
    <scope>NUCLEOTIDE SEQUENCE [LARGE SCALE GENOMIC DNA]</scope>
    <source>
        <strain evidence="7">FDAARGOS_390</strain>
    </source>
</reference>
<accession>A0A2A7SFG9</accession>
<keyword evidence="3" id="KW-0479">Metal-binding</keyword>
<dbReference type="SFLD" id="SFLDG01129">
    <property type="entry name" value="C1.5:_HAD__Beta-PGM__Phosphata"/>
    <property type="match status" value="1"/>
</dbReference>
<evidence type="ECO:0000256" key="4">
    <source>
        <dbReference type="ARBA" id="ARBA00022842"/>
    </source>
</evidence>
<dbReference type="Gene3D" id="1.10.150.240">
    <property type="entry name" value="Putative phosphatase, domain 2"/>
    <property type="match status" value="1"/>
</dbReference>
<dbReference type="InterPro" id="IPR023214">
    <property type="entry name" value="HAD_sf"/>
</dbReference>
<evidence type="ECO:0000256" key="5">
    <source>
        <dbReference type="ARBA" id="ARBA00023277"/>
    </source>
</evidence>
<sequence length="220" mass="23785">MSDITFLFDLDGTLVDTDALHLNAYNTLLARWQRSIDLDYYKTHVMGFPDDMIFGGLFPGMPAAEFTKLAAEKERLFRAQLGARLTPTAGTEALLDRIARAGLRSAVVTNAPRENARMMLEALGLGTRFETLVIGGELAHGKPHPLPYLTALESIGGDAAHAVAFEDSASGVRSASSAGIHTFGMRTALDDAQLREAGAHDTIRDFSDPRLEAWLARAGI</sequence>
<name>A0A2A7SFG9_BURGA</name>
<dbReference type="InterPro" id="IPR041492">
    <property type="entry name" value="HAD_2"/>
</dbReference>
<comment type="cofactor">
    <cofactor evidence="1">
        <name>Mg(2+)</name>
        <dbReference type="ChEBI" id="CHEBI:18420"/>
    </cofactor>
</comment>
<dbReference type="AlphaFoldDB" id="A0A2A7SFG9"/>
<dbReference type="InterPro" id="IPR006439">
    <property type="entry name" value="HAD-SF_hydro_IA"/>
</dbReference>
<dbReference type="Gene3D" id="3.40.50.1000">
    <property type="entry name" value="HAD superfamily/HAD-like"/>
    <property type="match status" value="1"/>
</dbReference>
<evidence type="ECO:0000256" key="3">
    <source>
        <dbReference type="ARBA" id="ARBA00022723"/>
    </source>
</evidence>
<proteinExistence type="inferred from homology"/>
<dbReference type="NCBIfam" id="TIGR01509">
    <property type="entry name" value="HAD-SF-IA-v3"/>
    <property type="match status" value="1"/>
</dbReference>
<keyword evidence="4" id="KW-0460">Magnesium</keyword>
<dbReference type="SUPFAM" id="SSF56784">
    <property type="entry name" value="HAD-like"/>
    <property type="match status" value="1"/>
</dbReference>
<keyword evidence="5" id="KW-0119">Carbohydrate metabolism</keyword>
<dbReference type="EMBL" id="PDDY01000001">
    <property type="protein sequence ID" value="PEH42434.1"/>
    <property type="molecule type" value="Genomic_DNA"/>
</dbReference>
<dbReference type="InterPro" id="IPR036412">
    <property type="entry name" value="HAD-like_sf"/>
</dbReference>
<evidence type="ECO:0000256" key="2">
    <source>
        <dbReference type="ARBA" id="ARBA00006171"/>
    </source>
</evidence>
<gene>
    <name evidence="6" type="ORF">CRM94_09895</name>
</gene>
<evidence type="ECO:0000313" key="6">
    <source>
        <dbReference type="EMBL" id="PEH42434.1"/>
    </source>
</evidence>
<comment type="caution">
    <text evidence="6">The sequence shown here is derived from an EMBL/GenBank/DDBJ whole genome shotgun (WGS) entry which is preliminary data.</text>
</comment>
<evidence type="ECO:0000313" key="7">
    <source>
        <dbReference type="Proteomes" id="UP000220629"/>
    </source>
</evidence>
<evidence type="ECO:0000256" key="1">
    <source>
        <dbReference type="ARBA" id="ARBA00001946"/>
    </source>
</evidence>
<dbReference type="GO" id="GO:0046872">
    <property type="term" value="F:metal ion binding"/>
    <property type="evidence" value="ECO:0007669"/>
    <property type="project" value="UniProtKB-KW"/>
</dbReference>
<dbReference type="SFLD" id="SFLDG01135">
    <property type="entry name" value="C1.5.6:_HAD__Beta-PGM__Phospha"/>
    <property type="match status" value="1"/>
</dbReference>
<dbReference type="CDD" id="cd07505">
    <property type="entry name" value="HAD_BPGM-like"/>
    <property type="match status" value="1"/>
</dbReference>
<protein>
    <submittedName>
        <fullName evidence="6">Haloacid dehalogenase</fullName>
    </submittedName>
</protein>
<dbReference type="Proteomes" id="UP000220629">
    <property type="component" value="Unassembled WGS sequence"/>
</dbReference>
<dbReference type="Pfam" id="PF13419">
    <property type="entry name" value="HAD_2"/>
    <property type="match status" value="1"/>
</dbReference>
<dbReference type="PANTHER" id="PTHR46193">
    <property type="entry name" value="6-PHOSPHOGLUCONATE PHOSPHATASE"/>
    <property type="match status" value="1"/>
</dbReference>
<organism evidence="6 7">
    <name type="scientific">Burkholderia gladioli</name>
    <name type="common">Pseudomonas marginata</name>
    <name type="synonym">Phytomonas marginata</name>
    <dbReference type="NCBI Taxonomy" id="28095"/>
    <lineage>
        <taxon>Bacteria</taxon>
        <taxon>Pseudomonadati</taxon>
        <taxon>Pseudomonadota</taxon>
        <taxon>Betaproteobacteria</taxon>
        <taxon>Burkholderiales</taxon>
        <taxon>Burkholderiaceae</taxon>
        <taxon>Burkholderia</taxon>
    </lineage>
</organism>
<dbReference type="RefSeq" id="WP_098152228.1">
    <property type="nucleotide sequence ID" value="NZ_CADEQB010000026.1"/>
</dbReference>